<sequence length="93" mass="11281">FGSPRKVHRYPLKKILCLGDIWYIEMKEWLRSNPDKKKSRYRRFITNWLSRSQERGGSKEKKGGQNGGSNQNRQHYRTDKSRKEDKYKDLYEV</sequence>
<feature type="compositionally biased region" description="Basic and acidic residues" evidence="1">
    <location>
        <begin position="52"/>
        <end position="63"/>
    </location>
</feature>
<comment type="caution">
    <text evidence="2">The sequence shown here is derived from an EMBL/GenBank/DDBJ whole genome shotgun (WGS) entry which is preliminary data.</text>
</comment>
<accession>A0A0F9GY90</accession>
<feature type="compositionally biased region" description="Basic and acidic residues" evidence="1">
    <location>
        <begin position="76"/>
        <end position="93"/>
    </location>
</feature>
<evidence type="ECO:0000313" key="2">
    <source>
        <dbReference type="EMBL" id="KKL74300.1"/>
    </source>
</evidence>
<dbReference type="EMBL" id="LAZR01024701">
    <property type="protein sequence ID" value="KKL74300.1"/>
    <property type="molecule type" value="Genomic_DNA"/>
</dbReference>
<feature type="non-terminal residue" evidence="2">
    <location>
        <position position="1"/>
    </location>
</feature>
<reference evidence="2" key="1">
    <citation type="journal article" date="2015" name="Nature">
        <title>Complex archaea that bridge the gap between prokaryotes and eukaryotes.</title>
        <authorList>
            <person name="Spang A."/>
            <person name="Saw J.H."/>
            <person name="Jorgensen S.L."/>
            <person name="Zaremba-Niedzwiedzka K."/>
            <person name="Martijn J."/>
            <person name="Lind A.E."/>
            <person name="van Eijk R."/>
            <person name="Schleper C."/>
            <person name="Guy L."/>
            <person name="Ettema T.J."/>
        </authorList>
    </citation>
    <scope>NUCLEOTIDE SEQUENCE</scope>
</reference>
<organism evidence="2">
    <name type="scientific">marine sediment metagenome</name>
    <dbReference type="NCBI Taxonomy" id="412755"/>
    <lineage>
        <taxon>unclassified sequences</taxon>
        <taxon>metagenomes</taxon>
        <taxon>ecological metagenomes</taxon>
    </lineage>
</organism>
<proteinExistence type="predicted"/>
<feature type="region of interest" description="Disordered" evidence="1">
    <location>
        <begin position="52"/>
        <end position="93"/>
    </location>
</feature>
<dbReference type="AlphaFoldDB" id="A0A0F9GY90"/>
<protein>
    <submittedName>
        <fullName evidence="2">Uncharacterized protein</fullName>
    </submittedName>
</protein>
<evidence type="ECO:0000256" key="1">
    <source>
        <dbReference type="SAM" id="MobiDB-lite"/>
    </source>
</evidence>
<gene>
    <name evidence="2" type="ORF">LCGC14_2066250</name>
</gene>
<name>A0A0F9GY90_9ZZZZ</name>